<comment type="caution">
    <text evidence="1">The sequence shown here is derived from an EMBL/GenBank/DDBJ whole genome shotgun (WGS) entry which is preliminary data.</text>
</comment>
<keyword evidence="2" id="KW-1185">Reference proteome</keyword>
<gene>
    <name evidence="1" type="ORF">BDFB_011963</name>
</gene>
<reference evidence="1 2" key="1">
    <citation type="submission" date="2017-03" db="EMBL/GenBank/DDBJ databases">
        <title>Genome of the blue death feigning beetle - Asbolus verrucosus.</title>
        <authorList>
            <person name="Rider S.D."/>
        </authorList>
    </citation>
    <scope>NUCLEOTIDE SEQUENCE [LARGE SCALE GENOMIC DNA]</scope>
    <source>
        <strain evidence="1">Butters</strain>
        <tissue evidence="1">Head and leg muscle</tissue>
    </source>
</reference>
<dbReference type="EMBL" id="QDEB01011003">
    <property type="protein sequence ID" value="RZC42092.1"/>
    <property type="molecule type" value="Genomic_DNA"/>
</dbReference>
<evidence type="ECO:0000313" key="1">
    <source>
        <dbReference type="EMBL" id="RZC42092.1"/>
    </source>
</evidence>
<name>A0A482WA69_ASBVE</name>
<protein>
    <submittedName>
        <fullName evidence="1">Uncharacterized protein</fullName>
    </submittedName>
</protein>
<dbReference type="OrthoDB" id="10329305at2759"/>
<organism evidence="1 2">
    <name type="scientific">Asbolus verrucosus</name>
    <name type="common">Desert ironclad beetle</name>
    <dbReference type="NCBI Taxonomy" id="1661398"/>
    <lineage>
        <taxon>Eukaryota</taxon>
        <taxon>Metazoa</taxon>
        <taxon>Ecdysozoa</taxon>
        <taxon>Arthropoda</taxon>
        <taxon>Hexapoda</taxon>
        <taxon>Insecta</taxon>
        <taxon>Pterygota</taxon>
        <taxon>Neoptera</taxon>
        <taxon>Endopterygota</taxon>
        <taxon>Coleoptera</taxon>
        <taxon>Polyphaga</taxon>
        <taxon>Cucujiformia</taxon>
        <taxon>Tenebrionidae</taxon>
        <taxon>Pimeliinae</taxon>
        <taxon>Asbolus</taxon>
    </lineage>
</organism>
<evidence type="ECO:0000313" key="2">
    <source>
        <dbReference type="Proteomes" id="UP000292052"/>
    </source>
</evidence>
<proteinExistence type="predicted"/>
<dbReference type="Proteomes" id="UP000292052">
    <property type="component" value="Unassembled WGS sequence"/>
</dbReference>
<accession>A0A482WA69</accession>
<dbReference type="AlphaFoldDB" id="A0A482WA69"/>
<sequence>MSEGHFKRNPLKLRLSLRDWILTGESNPLKWICSGSFRECFLLGLFPGTSAICHISPCTEDLPVRRFASIWVRGDLLIDGSRQPVMQCCAGG</sequence>